<reference evidence="2 3" key="1">
    <citation type="submission" date="2020-01" db="EMBL/GenBank/DDBJ databases">
        <authorList>
            <consortium name="DOE Joint Genome Institute"/>
            <person name="Haridas S."/>
            <person name="Albert R."/>
            <person name="Binder M."/>
            <person name="Bloem J."/>
            <person name="Labutti K."/>
            <person name="Salamov A."/>
            <person name="Andreopoulos B."/>
            <person name="Baker S.E."/>
            <person name="Barry K."/>
            <person name="Bills G."/>
            <person name="Bluhm B.H."/>
            <person name="Cannon C."/>
            <person name="Castanera R."/>
            <person name="Culley D.E."/>
            <person name="Daum C."/>
            <person name="Ezra D."/>
            <person name="Gonzalez J.B."/>
            <person name="Henrissat B."/>
            <person name="Kuo A."/>
            <person name="Liang C."/>
            <person name="Lipzen A."/>
            <person name="Lutzoni F."/>
            <person name="Magnuson J."/>
            <person name="Mondo S."/>
            <person name="Nolan M."/>
            <person name="Ohm R."/>
            <person name="Pangilinan J."/>
            <person name="Park H.-J.H."/>
            <person name="Ramirez L."/>
            <person name="Alfaro M."/>
            <person name="Sun H."/>
            <person name="Tritt A."/>
            <person name="Yoshinaga Y."/>
            <person name="Zwiers L.-H.L."/>
            <person name="Turgeon B.G."/>
            <person name="Goodwin S.B."/>
            <person name="Spatafora J.W."/>
            <person name="Crous P.W."/>
            <person name="Grigoriev I.V."/>
        </authorList>
    </citation>
    <scope>NUCLEOTIDE SEQUENCE [LARGE SCALE GENOMIC DNA]</scope>
    <source>
        <strain evidence="2 3">CBS 611.86</strain>
    </source>
</reference>
<sequence>MTAKVTYRSGHAGIRKILDDMHDVLPPERNGNTLYLRCRTMYGQIQTLHLKAEASDNPTKLYIEMQKLLPTLTEYLKNLKAKKGIPTKMAECLNELNVVLEAIVDGIELEDSANDSDTEMADDEPDARTEKPEPPVKITIKTEAPEATRGARCC</sequence>
<organism evidence="2 3">
    <name type="scientific">Massariosphaeria phaeospora</name>
    <dbReference type="NCBI Taxonomy" id="100035"/>
    <lineage>
        <taxon>Eukaryota</taxon>
        <taxon>Fungi</taxon>
        <taxon>Dikarya</taxon>
        <taxon>Ascomycota</taxon>
        <taxon>Pezizomycotina</taxon>
        <taxon>Dothideomycetes</taxon>
        <taxon>Pleosporomycetidae</taxon>
        <taxon>Pleosporales</taxon>
        <taxon>Pleosporales incertae sedis</taxon>
        <taxon>Massariosphaeria</taxon>
    </lineage>
</organism>
<accession>A0A7C8MET7</accession>
<gene>
    <name evidence="2" type="ORF">BDV95DRAFT_561286</name>
</gene>
<evidence type="ECO:0000313" key="2">
    <source>
        <dbReference type="EMBL" id="KAF2876658.1"/>
    </source>
</evidence>
<dbReference type="OrthoDB" id="3778493at2759"/>
<feature type="compositionally biased region" description="Acidic residues" evidence="1">
    <location>
        <begin position="110"/>
        <end position="125"/>
    </location>
</feature>
<proteinExistence type="predicted"/>
<feature type="region of interest" description="Disordered" evidence="1">
    <location>
        <begin position="110"/>
        <end position="137"/>
    </location>
</feature>
<dbReference type="AlphaFoldDB" id="A0A7C8MET7"/>
<evidence type="ECO:0000256" key="1">
    <source>
        <dbReference type="SAM" id="MobiDB-lite"/>
    </source>
</evidence>
<dbReference type="EMBL" id="JAADJZ010000003">
    <property type="protein sequence ID" value="KAF2876658.1"/>
    <property type="molecule type" value="Genomic_DNA"/>
</dbReference>
<keyword evidence="3" id="KW-1185">Reference proteome</keyword>
<name>A0A7C8MET7_9PLEO</name>
<comment type="caution">
    <text evidence="2">The sequence shown here is derived from an EMBL/GenBank/DDBJ whole genome shotgun (WGS) entry which is preliminary data.</text>
</comment>
<protein>
    <submittedName>
        <fullName evidence="2">Uncharacterized protein</fullName>
    </submittedName>
</protein>
<evidence type="ECO:0000313" key="3">
    <source>
        <dbReference type="Proteomes" id="UP000481861"/>
    </source>
</evidence>
<dbReference type="Proteomes" id="UP000481861">
    <property type="component" value="Unassembled WGS sequence"/>
</dbReference>